<dbReference type="GO" id="GO:0005634">
    <property type="term" value="C:nucleus"/>
    <property type="evidence" value="ECO:0007669"/>
    <property type="project" value="TreeGrafter"/>
</dbReference>
<dbReference type="PANTHER" id="PTHR12837">
    <property type="entry name" value="POLY ADP-RIBOSE GLYCOHYDROLASE"/>
    <property type="match status" value="1"/>
</dbReference>
<dbReference type="InterPro" id="IPR007724">
    <property type="entry name" value="Poly_GlycHdrlase"/>
</dbReference>
<name>A0A7R9CDG1_TIMCR</name>
<dbReference type="PANTHER" id="PTHR12837:SF14">
    <property type="entry name" value="POLY(ADP-RIBOSE) GLYCOHYDROLASE"/>
    <property type="match status" value="1"/>
</dbReference>
<sequence>MALVMLPCDLPWWPQLQRHLTQLTLAHSSRELVEGMQRIHNMCKYVDKRRIGLDPEDDDSPDNTVLVGLEKFLENDMAGEERRHFLEKTIPAMVDRALKMKQLKPAAGFHFSLQQQADRLEIDRAFIASLLAHAFFSTFPKRSVKTHPTLQDFNFSNFFRHLDSNCQKAKLRSILHYFDLLDNGELEGTVLFSRQVMNSKEWLTIEDWLECALPLSQLSIRHEGRLDRAGTAVMAVCFSSSRLGGKVLDSGSSQECVQFCTQPELLVVLPFVEALEDNEVLMADNLLQVARIVDPHNRATFEPIQKPSLVSVCCMDPENYMRLPLSQFEEDNVLRELNKVLLAFRQQHQQLVPPVPVTRRLSPIGESFSSTPTEHETNKEDVHTQLKASSPPAPQRDLLRPPSPGRRGRFIVLGSSGECLPVNRTTLVGRGPPFLAHSESGSGSDEFHSAKSSLDNDEEDEGHARRYSAQLDTPERRSTFAARLRDALRRETNDSSTSSTDSSYAVGISVAGSGLADGDIKLRRGGSRGFMLQEDSLDEQFLKDSLQQEREWINNFRSKRPGALTRKDTGESSKYSFSTDCSSAHSAISQIEAGHSLDRPGFVRDRDLITDPSNIPHTLPGPSVVCLSRCELYLLSVTMAPLSKKAKIALIVELEELYDQYSRWLEDAESPDSFRELDARDIAVVRFAGSLLKRTLSDSFAGISLTDLHGDLDKNKTKIALAARSLSLELARHKHKIAAQLVSMRSVAGSGVRPVATGNWGCGSTHVGEPQLKLVLQWLAASVAGVPTLHYFTCGHHKLLKLDTVCRVLLDRRWTVGELAGAALRFAQLTLADPQSQTSTTLFDELIGSEKSAIN</sequence>
<dbReference type="EC" id="3.2.1.143" evidence="2"/>
<feature type="compositionally biased region" description="Basic and acidic residues" evidence="4">
    <location>
        <begin position="373"/>
        <end position="384"/>
    </location>
</feature>
<dbReference type="GO" id="GO:0005737">
    <property type="term" value="C:cytoplasm"/>
    <property type="evidence" value="ECO:0007669"/>
    <property type="project" value="TreeGrafter"/>
</dbReference>
<organism evidence="7">
    <name type="scientific">Timema cristinae</name>
    <name type="common">Walking stick</name>
    <dbReference type="NCBI Taxonomy" id="61476"/>
    <lineage>
        <taxon>Eukaryota</taxon>
        <taxon>Metazoa</taxon>
        <taxon>Ecdysozoa</taxon>
        <taxon>Arthropoda</taxon>
        <taxon>Hexapoda</taxon>
        <taxon>Insecta</taxon>
        <taxon>Pterygota</taxon>
        <taxon>Neoptera</taxon>
        <taxon>Polyneoptera</taxon>
        <taxon>Phasmatodea</taxon>
        <taxon>Timematodea</taxon>
        <taxon>Timematoidea</taxon>
        <taxon>Timematidae</taxon>
        <taxon>Timema</taxon>
    </lineage>
</organism>
<accession>A0A7R9CDG1</accession>
<feature type="domain" description="PARG helical" evidence="6">
    <location>
        <begin position="79"/>
        <end position="194"/>
    </location>
</feature>
<dbReference type="GO" id="GO:0005975">
    <property type="term" value="P:carbohydrate metabolic process"/>
    <property type="evidence" value="ECO:0007669"/>
    <property type="project" value="InterPro"/>
</dbReference>
<dbReference type="GO" id="GO:0006282">
    <property type="term" value="P:regulation of DNA repair"/>
    <property type="evidence" value="ECO:0007669"/>
    <property type="project" value="InterPro"/>
</dbReference>
<evidence type="ECO:0000256" key="2">
    <source>
        <dbReference type="ARBA" id="ARBA00012255"/>
    </source>
</evidence>
<dbReference type="InterPro" id="IPR048362">
    <property type="entry name" value="PARG_helical"/>
</dbReference>
<feature type="domain" description="PARG catalytic Macro" evidence="5">
    <location>
        <begin position="736"/>
        <end position="799"/>
    </location>
</feature>
<feature type="region of interest" description="Disordered" evidence="4">
    <location>
        <begin position="361"/>
        <end position="411"/>
    </location>
</feature>
<gene>
    <name evidence="7" type="ORF">TCEB3V08_LOCUS2357</name>
</gene>
<comment type="similarity">
    <text evidence="1">Belongs to the poly(ADP-ribose) glycohydrolase family.</text>
</comment>
<feature type="domain" description="PARG catalytic Macro" evidence="5">
    <location>
        <begin position="206"/>
        <end position="351"/>
    </location>
</feature>
<reference evidence="7" key="1">
    <citation type="submission" date="2020-11" db="EMBL/GenBank/DDBJ databases">
        <authorList>
            <person name="Tran Van P."/>
        </authorList>
    </citation>
    <scope>NUCLEOTIDE SEQUENCE</scope>
</reference>
<dbReference type="InterPro" id="IPR046372">
    <property type="entry name" value="PARG_cat_C"/>
</dbReference>
<evidence type="ECO:0000259" key="5">
    <source>
        <dbReference type="Pfam" id="PF05028"/>
    </source>
</evidence>
<dbReference type="Pfam" id="PF20811">
    <property type="entry name" value="PARG_cat_N"/>
    <property type="match status" value="1"/>
</dbReference>
<evidence type="ECO:0000256" key="1">
    <source>
        <dbReference type="ARBA" id="ARBA00009545"/>
    </source>
</evidence>
<evidence type="ECO:0000256" key="4">
    <source>
        <dbReference type="SAM" id="MobiDB-lite"/>
    </source>
</evidence>
<evidence type="ECO:0000256" key="3">
    <source>
        <dbReference type="ARBA" id="ARBA00022801"/>
    </source>
</evidence>
<dbReference type="GO" id="GO:1990966">
    <property type="term" value="P:ATP generation from poly-ADP-D-ribose"/>
    <property type="evidence" value="ECO:0007669"/>
    <property type="project" value="TreeGrafter"/>
</dbReference>
<keyword evidence="3" id="KW-0378">Hydrolase</keyword>
<dbReference type="GO" id="GO:0004649">
    <property type="term" value="F:poly(ADP-ribose) glycohydrolase activity"/>
    <property type="evidence" value="ECO:0007669"/>
    <property type="project" value="UniProtKB-EC"/>
</dbReference>
<dbReference type="AlphaFoldDB" id="A0A7R9CDG1"/>
<evidence type="ECO:0000259" key="6">
    <source>
        <dbReference type="Pfam" id="PF20811"/>
    </source>
</evidence>
<protein>
    <recommendedName>
        <fullName evidence="2">poly(ADP-ribose) glycohydrolase</fullName>
        <ecNumber evidence="2">3.2.1.143</ecNumber>
    </recommendedName>
</protein>
<dbReference type="Pfam" id="PF05028">
    <property type="entry name" value="PARG_cat_C"/>
    <property type="match status" value="2"/>
</dbReference>
<proteinExistence type="inferred from homology"/>
<dbReference type="EMBL" id="OC316958">
    <property type="protein sequence ID" value="CAD7394432.1"/>
    <property type="molecule type" value="Genomic_DNA"/>
</dbReference>
<feature type="region of interest" description="Disordered" evidence="4">
    <location>
        <begin position="431"/>
        <end position="478"/>
    </location>
</feature>
<dbReference type="GO" id="GO:0009225">
    <property type="term" value="P:nucleotide-sugar metabolic process"/>
    <property type="evidence" value="ECO:0007669"/>
    <property type="project" value="TreeGrafter"/>
</dbReference>
<evidence type="ECO:0000313" key="7">
    <source>
        <dbReference type="EMBL" id="CAD7394432.1"/>
    </source>
</evidence>